<dbReference type="Proteomes" id="UP000319852">
    <property type="component" value="Chromosome"/>
</dbReference>
<keyword evidence="3" id="KW-1185">Reference proteome</keyword>
<accession>A0A517MWE0</accession>
<dbReference type="PROSITE" id="PS51257">
    <property type="entry name" value="PROKAR_LIPOPROTEIN"/>
    <property type="match status" value="1"/>
</dbReference>
<reference evidence="2 3" key="1">
    <citation type="submission" date="2019-02" db="EMBL/GenBank/DDBJ databases">
        <title>Deep-cultivation of Planctomycetes and their phenomic and genomic characterization uncovers novel biology.</title>
        <authorList>
            <person name="Wiegand S."/>
            <person name="Jogler M."/>
            <person name="Boedeker C."/>
            <person name="Pinto D."/>
            <person name="Vollmers J."/>
            <person name="Rivas-Marin E."/>
            <person name="Kohn T."/>
            <person name="Peeters S.H."/>
            <person name="Heuer A."/>
            <person name="Rast P."/>
            <person name="Oberbeckmann S."/>
            <person name="Bunk B."/>
            <person name="Jeske O."/>
            <person name="Meyerdierks A."/>
            <person name="Storesund J.E."/>
            <person name="Kallscheuer N."/>
            <person name="Luecker S."/>
            <person name="Lage O.M."/>
            <person name="Pohl T."/>
            <person name="Merkel B.J."/>
            <person name="Hornburger P."/>
            <person name="Mueller R.-W."/>
            <person name="Bruemmer F."/>
            <person name="Labrenz M."/>
            <person name="Spormann A.M."/>
            <person name="Op den Camp H."/>
            <person name="Overmann J."/>
            <person name="Amann R."/>
            <person name="Jetten M.S.M."/>
            <person name="Mascher T."/>
            <person name="Medema M.H."/>
            <person name="Devos D.P."/>
            <person name="Kaster A.-K."/>
            <person name="Ovreas L."/>
            <person name="Rohde M."/>
            <person name="Galperin M.Y."/>
            <person name="Jogler C."/>
        </authorList>
    </citation>
    <scope>NUCLEOTIDE SEQUENCE [LARGE SCALE GENOMIC DNA]</scope>
    <source>
        <strain evidence="2 3">HG15A2</strain>
    </source>
</reference>
<dbReference type="KEGG" id="amob:HG15A2_24800"/>
<evidence type="ECO:0000313" key="3">
    <source>
        <dbReference type="Proteomes" id="UP000319852"/>
    </source>
</evidence>
<dbReference type="OrthoDB" id="285085at2"/>
<dbReference type="AlphaFoldDB" id="A0A517MWE0"/>
<keyword evidence="1" id="KW-0732">Signal</keyword>
<name>A0A517MWE0_9BACT</name>
<dbReference type="RefSeq" id="WP_145060449.1">
    <property type="nucleotide sequence ID" value="NZ_CP036263.1"/>
</dbReference>
<proteinExistence type="predicted"/>
<evidence type="ECO:0000256" key="1">
    <source>
        <dbReference type="SAM" id="SignalP"/>
    </source>
</evidence>
<feature type="chain" id="PRO_5021752369" description="Carboxypeptidase regulatory-like domain-containing protein" evidence="1">
    <location>
        <begin position="22"/>
        <end position="139"/>
    </location>
</feature>
<evidence type="ECO:0000313" key="2">
    <source>
        <dbReference type="EMBL" id="QDS99188.1"/>
    </source>
</evidence>
<sequence length="139" mass="14934" precursor="true">MSVRLSLLATFLLTIACIGCGSDSPFDYVDAKGAVTYEDGSKIPVGGIELRFYAMNPPEAGGAKPRPAIAHTDAEGKFDLVTSYKYGDGLIPGKHRVAIMEAVGEDKKPLIPKDYSNPRQTPLVVDTAELPFQIKVPKP</sequence>
<protein>
    <recommendedName>
        <fullName evidence="4">Carboxypeptidase regulatory-like domain-containing protein</fullName>
    </recommendedName>
</protein>
<dbReference type="EMBL" id="CP036263">
    <property type="protein sequence ID" value="QDS99188.1"/>
    <property type="molecule type" value="Genomic_DNA"/>
</dbReference>
<feature type="signal peptide" evidence="1">
    <location>
        <begin position="1"/>
        <end position="21"/>
    </location>
</feature>
<evidence type="ECO:0008006" key="4">
    <source>
        <dbReference type="Google" id="ProtNLM"/>
    </source>
</evidence>
<organism evidence="2 3">
    <name type="scientific">Adhaeretor mobilis</name>
    <dbReference type="NCBI Taxonomy" id="1930276"/>
    <lineage>
        <taxon>Bacteria</taxon>
        <taxon>Pseudomonadati</taxon>
        <taxon>Planctomycetota</taxon>
        <taxon>Planctomycetia</taxon>
        <taxon>Pirellulales</taxon>
        <taxon>Lacipirellulaceae</taxon>
        <taxon>Adhaeretor</taxon>
    </lineage>
</organism>
<gene>
    <name evidence="2" type="ORF">HG15A2_24800</name>
</gene>